<dbReference type="GO" id="GO:0015031">
    <property type="term" value="P:protein transport"/>
    <property type="evidence" value="ECO:0007669"/>
    <property type="project" value="UniProtKB-KW"/>
</dbReference>
<comment type="caution">
    <text evidence="5">The sequence shown here is derived from an EMBL/GenBank/DDBJ whole genome shotgun (WGS) entry which is preliminary data.</text>
</comment>
<feature type="non-terminal residue" evidence="5">
    <location>
        <position position="107"/>
    </location>
</feature>
<evidence type="ECO:0000256" key="3">
    <source>
        <dbReference type="RuleBase" id="RU365026"/>
    </source>
</evidence>
<dbReference type="SUPFAM" id="SSF74788">
    <property type="entry name" value="Cullin repeat-like"/>
    <property type="match status" value="1"/>
</dbReference>
<reference evidence="5 6" key="1">
    <citation type="journal article" date="2018" name="Front. Plant Sci.">
        <title>Red Clover (Trifolium pratense) and Zigzag Clover (T. medium) - A Picture of Genomic Similarities and Differences.</title>
        <authorList>
            <person name="Dluhosova J."/>
            <person name="Istvanek J."/>
            <person name="Nedelnik J."/>
            <person name="Repkova J."/>
        </authorList>
    </citation>
    <scope>NUCLEOTIDE SEQUENCE [LARGE SCALE GENOMIC DNA]</scope>
    <source>
        <strain evidence="6">cv. 10/8</strain>
        <tissue evidence="5">Leaf</tissue>
    </source>
</reference>
<dbReference type="Proteomes" id="UP000265520">
    <property type="component" value="Unassembled WGS sequence"/>
</dbReference>
<dbReference type="InterPro" id="IPR016159">
    <property type="entry name" value="Cullin_repeat-like_dom_sf"/>
</dbReference>
<evidence type="ECO:0000313" key="5">
    <source>
        <dbReference type="EMBL" id="MCI39700.1"/>
    </source>
</evidence>
<protein>
    <recommendedName>
        <fullName evidence="3">Exocyst subunit Exo70 family protein</fullName>
    </recommendedName>
</protein>
<dbReference type="EMBL" id="LXQA010270631">
    <property type="protein sequence ID" value="MCI39700.1"/>
    <property type="molecule type" value="Genomic_DNA"/>
</dbReference>
<sequence>MFESLEKLKPHVLEIFDGESGEDICVRFRELEKLIIDASSKVFWEFGLQIEGNVDGFLPPPQDGSVPKIVRYAVNYLKYLSTENYRKTMAKVLRTEQTWKTELMLSS</sequence>
<feature type="domain" description="Exocyst complex subunit Exo70 C-terminal" evidence="4">
    <location>
        <begin position="1"/>
        <end position="101"/>
    </location>
</feature>
<dbReference type="InterPro" id="IPR046364">
    <property type="entry name" value="Exo70_C"/>
</dbReference>
<keyword evidence="3" id="KW-0653">Protein transport</keyword>
<accession>A0A392RV83</accession>
<name>A0A392RV83_9FABA</name>
<keyword evidence="2 3" id="KW-0813">Transport</keyword>
<proteinExistence type="inferred from homology"/>
<dbReference type="GO" id="GO:0000145">
    <property type="term" value="C:exocyst"/>
    <property type="evidence" value="ECO:0007669"/>
    <property type="project" value="InterPro"/>
</dbReference>
<dbReference type="Pfam" id="PF03081">
    <property type="entry name" value="Exo70_C"/>
    <property type="match status" value="1"/>
</dbReference>
<dbReference type="InterPro" id="IPR004140">
    <property type="entry name" value="Exo70"/>
</dbReference>
<dbReference type="GO" id="GO:0005546">
    <property type="term" value="F:phosphatidylinositol-4,5-bisphosphate binding"/>
    <property type="evidence" value="ECO:0007669"/>
    <property type="project" value="InterPro"/>
</dbReference>
<keyword evidence="6" id="KW-1185">Reference proteome</keyword>
<evidence type="ECO:0000256" key="2">
    <source>
        <dbReference type="ARBA" id="ARBA00022448"/>
    </source>
</evidence>
<dbReference type="Gene3D" id="1.20.1280.170">
    <property type="entry name" value="Exocyst complex component Exo70"/>
    <property type="match status" value="1"/>
</dbReference>
<dbReference type="AlphaFoldDB" id="A0A392RV83"/>
<evidence type="ECO:0000313" key="6">
    <source>
        <dbReference type="Proteomes" id="UP000265520"/>
    </source>
</evidence>
<evidence type="ECO:0000259" key="4">
    <source>
        <dbReference type="Pfam" id="PF03081"/>
    </source>
</evidence>
<comment type="function">
    <text evidence="3">Component of the exocyst complex.</text>
</comment>
<evidence type="ECO:0000256" key="1">
    <source>
        <dbReference type="ARBA" id="ARBA00006756"/>
    </source>
</evidence>
<comment type="similarity">
    <text evidence="1 3">Belongs to the EXO70 family.</text>
</comment>
<keyword evidence="3" id="KW-0268">Exocytosis</keyword>
<organism evidence="5 6">
    <name type="scientific">Trifolium medium</name>
    <dbReference type="NCBI Taxonomy" id="97028"/>
    <lineage>
        <taxon>Eukaryota</taxon>
        <taxon>Viridiplantae</taxon>
        <taxon>Streptophyta</taxon>
        <taxon>Embryophyta</taxon>
        <taxon>Tracheophyta</taxon>
        <taxon>Spermatophyta</taxon>
        <taxon>Magnoliopsida</taxon>
        <taxon>eudicotyledons</taxon>
        <taxon>Gunneridae</taxon>
        <taxon>Pentapetalae</taxon>
        <taxon>rosids</taxon>
        <taxon>fabids</taxon>
        <taxon>Fabales</taxon>
        <taxon>Fabaceae</taxon>
        <taxon>Papilionoideae</taxon>
        <taxon>50 kb inversion clade</taxon>
        <taxon>NPAAA clade</taxon>
        <taxon>Hologalegina</taxon>
        <taxon>IRL clade</taxon>
        <taxon>Trifolieae</taxon>
        <taxon>Trifolium</taxon>
    </lineage>
</organism>
<dbReference type="GO" id="GO:0006887">
    <property type="term" value="P:exocytosis"/>
    <property type="evidence" value="ECO:0007669"/>
    <property type="project" value="UniProtKB-KW"/>
</dbReference>
<dbReference type="PANTHER" id="PTHR12542">
    <property type="entry name" value="EXOCYST COMPLEX PROTEIN EXO70"/>
    <property type="match status" value="1"/>
</dbReference>
<dbReference type="PANTHER" id="PTHR12542:SF90">
    <property type="entry name" value="EXOCYST COMPLEX COMPONENT EXO70I"/>
    <property type="match status" value="1"/>
</dbReference>